<sequence length="57" mass="6419">MFGRRHWTFSKSFAANRKKTAALCLSAPLVLGKACWSCCSRFIWHCANRSVSCCCES</sequence>
<protein>
    <submittedName>
        <fullName evidence="1">Uncharacterized protein</fullName>
    </submittedName>
</protein>
<dbReference type="Proteomes" id="UP000429607">
    <property type="component" value="Unassembled WGS sequence"/>
</dbReference>
<dbReference type="Proteomes" id="UP000435112">
    <property type="component" value="Unassembled WGS sequence"/>
</dbReference>
<evidence type="ECO:0000313" key="6">
    <source>
        <dbReference type="Proteomes" id="UP000435112"/>
    </source>
</evidence>
<evidence type="ECO:0000313" key="1">
    <source>
        <dbReference type="EMBL" id="KAE9003995.1"/>
    </source>
</evidence>
<accession>A0A6A3KGT7</accession>
<dbReference type="AlphaFoldDB" id="A0A6A3KGT7"/>
<evidence type="ECO:0000313" key="2">
    <source>
        <dbReference type="EMBL" id="KAE9043731.1"/>
    </source>
</evidence>
<evidence type="ECO:0000313" key="4">
    <source>
        <dbReference type="Proteomes" id="UP000429607"/>
    </source>
</evidence>
<dbReference type="Proteomes" id="UP000434957">
    <property type="component" value="Unassembled WGS sequence"/>
</dbReference>
<evidence type="ECO:0000313" key="5">
    <source>
        <dbReference type="Proteomes" id="UP000434957"/>
    </source>
</evidence>
<proteinExistence type="predicted"/>
<reference evidence="4 6" key="1">
    <citation type="submission" date="2018-09" db="EMBL/GenBank/DDBJ databases">
        <title>Genomic investigation of the strawberry pathogen Phytophthora fragariae indicates pathogenicity is determined by transcriptional variation in three key races.</title>
        <authorList>
            <person name="Adams T.M."/>
            <person name="Armitage A.D."/>
            <person name="Sobczyk M.K."/>
            <person name="Bates H.J."/>
            <person name="Dunwell J.M."/>
            <person name="Nellist C.F."/>
            <person name="Harrison R.J."/>
        </authorList>
    </citation>
    <scope>NUCLEOTIDE SEQUENCE [LARGE SCALE GENOMIC DNA]</scope>
    <source>
        <strain evidence="2 4">SCRP249</strain>
        <strain evidence="1 6">SCRP324</strain>
        <strain evidence="3 5">SCRP333</strain>
    </source>
</reference>
<dbReference type="EMBL" id="QXFT01000266">
    <property type="protein sequence ID" value="KAE9349030.1"/>
    <property type="molecule type" value="Genomic_DNA"/>
</dbReference>
<dbReference type="EMBL" id="QXFV01000255">
    <property type="protein sequence ID" value="KAE9043731.1"/>
    <property type="molecule type" value="Genomic_DNA"/>
</dbReference>
<name>A0A6A3KGT7_9STRA</name>
<dbReference type="EMBL" id="QXFU01001364">
    <property type="protein sequence ID" value="KAE9003995.1"/>
    <property type="molecule type" value="Genomic_DNA"/>
</dbReference>
<organism evidence="1 6">
    <name type="scientific">Phytophthora rubi</name>
    <dbReference type="NCBI Taxonomy" id="129364"/>
    <lineage>
        <taxon>Eukaryota</taxon>
        <taxon>Sar</taxon>
        <taxon>Stramenopiles</taxon>
        <taxon>Oomycota</taxon>
        <taxon>Peronosporomycetes</taxon>
        <taxon>Peronosporales</taxon>
        <taxon>Peronosporaceae</taxon>
        <taxon>Phytophthora</taxon>
    </lineage>
</organism>
<comment type="caution">
    <text evidence="1">The sequence shown here is derived from an EMBL/GenBank/DDBJ whole genome shotgun (WGS) entry which is preliminary data.</text>
</comment>
<gene>
    <name evidence="2" type="ORF">PR001_g5676</name>
    <name evidence="1" type="ORF">PR002_g17185</name>
    <name evidence="3" type="ORF">PR003_g6113</name>
</gene>
<evidence type="ECO:0000313" key="3">
    <source>
        <dbReference type="EMBL" id="KAE9349030.1"/>
    </source>
</evidence>
<keyword evidence="5" id="KW-1185">Reference proteome</keyword>